<dbReference type="CDD" id="cd18808">
    <property type="entry name" value="SF1_C_Upf1"/>
    <property type="match status" value="1"/>
</dbReference>
<evidence type="ECO:0000256" key="10">
    <source>
        <dbReference type="ARBA" id="ARBA00023158"/>
    </source>
</evidence>
<dbReference type="Proteomes" id="UP000567179">
    <property type="component" value="Unassembled WGS sequence"/>
</dbReference>
<feature type="domain" description="DNA2/NAM7 helicase-like C-terminal" evidence="13">
    <location>
        <begin position="58"/>
        <end position="246"/>
    </location>
</feature>
<dbReference type="GO" id="GO:0003724">
    <property type="term" value="F:RNA helicase activity"/>
    <property type="evidence" value="ECO:0007669"/>
    <property type="project" value="UniProtKB-EC"/>
</dbReference>
<evidence type="ECO:0000256" key="11">
    <source>
        <dbReference type="ARBA" id="ARBA00047984"/>
    </source>
</evidence>
<dbReference type="GO" id="GO:0031047">
    <property type="term" value="P:regulatory ncRNA-mediated gene silencing"/>
    <property type="evidence" value="ECO:0007669"/>
    <property type="project" value="UniProtKB-KW"/>
</dbReference>
<comment type="caution">
    <text evidence="14">The sequence shown here is derived from an EMBL/GenBank/DDBJ whole genome shotgun (WGS) entry which is preliminary data.</text>
</comment>
<dbReference type="InterPro" id="IPR047187">
    <property type="entry name" value="SF1_C_Upf1"/>
</dbReference>
<evidence type="ECO:0000256" key="9">
    <source>
        <dbReference type="ARBA" id="ARBA00022884"/>
    </source>
</evidence>
<dbReference type="InterPro" id="IPR041679">
    <property type="entry name" value="DNA2/NAM7-like_C"/>
</dbReference>
<keyword evidence="7" id="KW-0347">Helicase</keyword>
<evidence type="ECO:0000313" key="14">
    <source>
        <dbReference type="EMBL" id="KAF5318435.1"/>
    </source>
</evidence>
<dbReference type="InterPro" id="IPR027417">
    <property type="entry name" value="P-loop_NTPase"/>
</dbReference>
<dbReference type="OrthoDB" id="6513042at2759"/>
<keyword evidence="4" id="KW-0963">Cytoplasm</keyword>
<keyword evidence="5" id="KW-0547">Nucleotide-binding</keyword>
<proteinExistence type="inferred from homology"/>
<keyword evidence="6" id="KW-0378">Hydrolase</keyword>
<dbReference type="GO" id="GO:0016787">
    <property type="term" value="F:hydrolase activity"/>
    <property type="evidence" value="ECO:0007669"/>
    <property type="project" value="UniProtKB-KW"/>
</dbReference>
<evidence type="ECO:0000256" key="4">
    <source>
        <dbReference type="ARBA" id="ARBA00022490"/>
    </source>
</evidence>
<organism evidence="14 15">
    <name type="scientific">Psilocybe cf. subviscida</name>
    <dbReference type="NCBI Taxonomy" id="2480587"/>
    <lineage>
        <taxon>Eukaryota</taxon>
        <taxon>Fungi</taxon>
        <taxon>Dikarya</taxon>
        <taxon>Basidiomycota</taxon>
        <taxon>Agaricomycotina</taxon>
        <taxon>Agaricomycetes</taxon>
        <taxon>Agaricomycetidae</taxon>
        <taxon>Agaricales</taxon>
        <taxon>Agaricineae</taxon>
        <taxon>Strophariaceae</taxon>
        <taxon>Psilocybe</taxon>
    </lineage>
</organism>
<evidence type="ECO:0000256" key="3">
    <source>
        <dbReference type="ARBA" id="ARBA00012552"/>
    </source>
</evidence>
<evidence type="ECO:0000259" key="13">
    <source>
        <dbReference type="Pfam" id="PF13087"/>
    </source>
</evidence>
<evidence type="ECO:0000256" key="5">
    <source>
        <dbReference type="ARBA" id="ARBA00022741"/>
    </source>
</evidence>
<evidence type="ECO:0000256" key="7">
    <source>
        <dbReference type="ARBA" id="ARBA00022806"/>
    </source>
</evidence>
<keyword evidence="8" id="KW-0067">ATP-binding</keyword>
<evidence type="ECO:0000256" key="6">
    <source>
        <dbReference type="ARBA" id="ARBA00022801"/>
    </source>
</evidence>
<sequence length="350" mass="40044">MVAIKSIANEKTNVVLAGDNQQLGPVVHCSMASSLGLKTSYLSRIMDRDIYNLDTGRGITIVKLVKNFRSHPDILKFSNDHFYKSELKTCGNVAMTHSLENYEELPRKRFPLIFHGIVGKDERESKSPSFFNVDEVTQVKKYCMSLLSDKKYRLKPEHIGVITPYHAQRCKILDVFRNDIKMREVKVGSVEEFQGQERRVIIMSTVRSNTEFIGSDIRRSLGFVANKSRLNVALTRAQALLIVIGNPIVLSLDPLWRQFLNYVYLRGGWRGKEIDWNAEEKVLPEGEYASERQAQEDQKLEDTMARLRAMIIDKHAEDGLNIGDVNVDYDDDSEEEEAAAFERPILREAE</sequence>
<dbReference type="GO" id="GO:0036464">
    <property type="term" value="C:cytoplasmic ribonucleoprotein granule"/>
    <property type="evidence" value="ECO:0007669"/>
    <property type="project" value="UniProtKB-SubCell"/>
</dbReference>
<comment type="similarity">
    <text evidence="2">Belongs to the DNA2/NAM7 helicase family. SDE3 subfamily.</text>
</comment>
<dbReference type="FunFam" id="3.40.50.300:FF:000608">
    <property type="entry name" value="Mov10 RISC complex RNA helicase"/>
    <property type="match status" value="1"/>
</dbReference>
<comment type="subcellular location">
    <subcellularLocation>
        <location evidence="1">Cytoplasm</location>
        <location evidence="1">Cytoplasmic ribonucleoprotein granule</location>
    </subcellularLocation>
</comment>
<evidence type="ECO:0000256" key="8">
    <source>
        <dbReference type="ARBA" id="ARBA00022840"/>
    </source>
</evidence>
<protein>
    <recommendedName>
        <fullName evidence="3">RNA helicase</fullName>
        <ecNumber evidence="3">3.6.4.13</ecNumber>
    </recommendedName>
</protein>
<feature type="region of interest" description="Disordered" evidence="12">
    <location>
        <begin position="323"/>
        <end position="350"/>
    </location>
</feature>
<comment type="catalytic activity">
    <reaction evidence="11">
        <text>ATP + H2O = ADP + phosphate + H(+)</text>
        <dbReference type="Rhea" id="RHEA:13065"/>
        <dbReference type="ChEBI" id="CHEBI:15377"/>
        <dbReference type="ChEBI" id="CHEBI:15378"/>
        <dbReference type="ChEBI" id="CHEBI:30616"/>
        <dbReference type="ChEBI" id="CHEBI:43474"/>
        <dbReference type="ChEBI" id="CHEBI:456216"/>
        <dbReference type="EC" id="3.6.4.13"/>
    </reaction>
</comment>
<dbReference type="Gene3D" id="3.40.50.300">
    <property type="entry name" value="P-loop containing nucleotide triphosphate hydrolases"/>
    <property type="match status" value="2"/>
</dbReference>
<feature type="compositionally biased region" description="Acidic residues" evidence="12">
    <location>
        <begin position="327"/>
        <end position="339"/>
    </location>
</feature>
<keyword evidence="9" id="KW-0694">RNA-binding</keyword>
<name>A0A8H5B884_9AGAR</name>
<keyword evidence="15" id="KW-1185">Reference proteome</keyword>
<dbReference type="GO" id="GO:0003723">
    <property type="term" value="F:RNA binding"/>
    <property type="evidence" value="ECO:0007669"/>
    <property type="project" value="UniProtKB-KW"/>
</dbReference>
<reference evidence="14 15" key="1">
    <citation type="journal article" date="2020" name="ISME J.">
        <title>Uncovering the hidden diversity of litter-decomposition mechanisms in mushroom-forming fungi.</title>
        <authorList>
            <person name="Floudas D."/>
            <person name="Bentzer J."/>
            <person name="Ahren D."/>
            <person name="Johansson T."/>
            <person name="Persson P."/>
            <person name="Tunlid A."/>
        </authorList>
    </citation>
    <scope>NUCLEOTIDE SEQUENCE [LARGE SCALE GENOMIC DNA]</scope>
    <source>
        <strain evidence="14 15">CBS 101986</strain>
    </source>
</reference>
<dbReference type="PANTHER" id="PTHR45418:SF1">
    <property type="entry name" value="CANCER_TESTIS ANTIGEN 55"/>
    <property type="match status" value="1"/>
</dbReference>
<evidence type="ECO:0000256" key="2">
    <source>
        <dbReference type="ARBA" id="ARBA00005601"/>
    </source>
</evidence>
<evidence type="ECO:0000256" key="1">
    <source>
        <dbReference type="ARBA" id="ARBA00004331"/>
    </source>
</evidence>
<keyword evidence="10" id="KW-0943">RNA-mediated gene silencing</keyword>
<accession>A0A8H5B884</accession>
<dbReference type="PANTHER" id="PTHR45418">
    <property type="entry name" value="CANCER/TESTIS ANTIGEN 55"/>
    <property type="match status" value="1"/>
</dbReference>
<dbReference type="Pfam" id="PF13087">
    <property type="entry name" value="AAA_12"/>
    <property type="match status" value="1"/>
</dbReference>
<gene>
    <name evidence="14" type="ORF">D9619_010905</name>
</gene>
<dbReference type="EC" id="3.6.4.13" evidence="3"/>
<dbReference type="GO" id="GO:0005524">
    <property type="term" value="F:ATP binding"/>
    <property type="evidence" value="ECO:0007669"/>
    <property type="project" value="UniProtKB-KW"/>
</dbReference>
<evidence type="ECO:0000313" key="15">
    <source>
        <dbReference type="Proteomes" id="UP000567179"/>
    </source>
</evidence>
<dbReference type="SUPFAM" id="SSF52540">
    <property type="entry name" value="P-loop containing nucleoside triphosphate hydrolases"/>
    <property type="match status" value="1"/>
</dbReference>
<dbReference type="AlphaFoldDB" id="A0A8H5B884"/>
<evidence type="ECO:0000256" key="12">
    <source>
        <dbReference type="SAM" id="MobiDB-lite"/>
    </source>
</evidence>
<dbReference type="EMBL" id="JAACJJ010000030">
    <property type="protein sequence ID" value="KAF5318435.1"/>
    <property type="molecule type" value="Genomic_DNA"/>
</dbReference>